<evidence type="ECO:0000256" key="10">
    <source>
        <dbReference type="ARBA" id="ARBA00022824"/>
    </source>
</evidence>
<feature type="non-terminal residue" evidence="17">
    <location>
        <position position="700"/>
    </location>
</feature>
<feature type="non-terminal residue" evidence="17">
    <location>
        <position position="1"/>
    </location>
</feature>
<keyword evidence="8" id="KW-0812">Transmembrane</keyword>
<keyword evidence="11" id="KW-1133">Transmembrane helix</keyword>
<evidence type="ECO:0000313" key="17">
    <source>
        <dbReference type="EMBL" id="RFU24435.1"/>
    </source>
</evidence>
<keyword evidence="6" id="KW-0444">Lipid biosynthesis</keyword>
<reference evidence="17 18" key="1">
    <citation type="submission" date="2018-05" db="EMBL/GenBank/DDBJ databases">
        <title>Draft genome sequence of Scytalidium lignicola DSM 105466, a ubiquitous saprotrophic fungus.</title>
        <authorList>
            <person name="Buettner E."/>
            <person name="Gebauer A.M."/>
            <person name="Hofrichter M."/>
            <person name="Liers C."/>
            <person name="Kellner H."/>
        </authorList>
    </citation>
    <scope>NUCLEOTIDE SEQUENCE [LARGE SCALE GENOMIC DNA]</scope>
    <source>
        <strain evidence="17 18">DSM 105466</strain>
    </source>
</reference>
<feature type="compositionally biased region" description="Basic and acidic residues" evidence="16">
    <location>
        <begin position="53"/>
        <end position="77"/>
    </location>
</feature>
<accession>A0A3E2GTD3</accession>
<dbReference type="STRING" id="5539.A0A3E2GTD3"/>
<evidence type="ECO:0000256" key="13">
    <source>
        <dbReference type="ARBA" id="ARBA00023136"/>
    </source>
</evidence>
<protein>
    <recommendedName>
        <fullName evidence="5">diacylglycerol O-acyltransferase</fullName>
        <ecNumber evidence="5">2.3.1.20</ecNumber>
    </recommendedName>
</protein>
<feature type="region of interest" description="Disordered" evidence="16">
    <location>
        <begin position="1"/>
        <end position="401"/>
    </location>
</feature>
<keyword evidence="12" id="KW-0443">Lipid metabolism</keyword>
<comment type="catalytic activity">
    <reaction evidence="15">
        <text>an acyl-CoA + a 1,2-diacyl-sn-glycerol = a triacyl-sn-glycerol + CoA</text>
        <dbReference type="Rhea" id="RHEA:10868"/>
        <dbReference type="ChEBI" id="CHEBI:17815"/>
        <dbReference type="ChEBI" id="CHEBI:57287"/>
        <dbReference type="ChEBI" id="CHEBI:58342"/>
        <dbReference type="ChEBI" id="CHEBI:64615"/>
        <dbReference type="EC" id="2.3.1.20"/>
    </reaction>
</comment>
<evidence type="ECO:0000256" key="16">
    <source>
        <dbReference type="SAM" id="MobiDB-lite"/>
    </source>
</evidence>
<dbReference type="GO" id="GO:0004144">
    <property type="term" value="F:diacylglycerol O-acyltransferase activity"/>
    <property type="evidence" value="ECO:0007669"/>
    <property type="project" value="UniProtKB-EC"/>
</dbReference>
<dbReference type="Pfam" id="PF03982">
    <property type="entry name" value="DAGAT"/>
    <property type="match status" value="1"/>
</dbReference>
<evidence type="ECO:0000256" key="5">
    <source>
        <dbReference type="ARBA" id="ARBA00013244"/>
    </source>
</evidence>
<dbReference type="OrthoDB" id="264532at2759"/>
<keyword evidence="7" id="KW-0808">Transferase</keyword>
<gene>
    <name evidence="17" type="ORF">B7463_g11907</name>
</gene>
<keyword evidence="14" id="KW-0012">Acyltransferase</keyword>
<dbReference type="EC" id="2.3.1.20" evidence="5"/>
<keyword evidence="13" id="KW-0472">Membrane</keyword>
<dbReference type="Proteomes" id="UP000258309">
    <property type="component" value="Unassembled WGS sequence"/>
</dbReference>
<evidence type="ECO:0000256" key="11">
    <source>
        <dbReference type="ARBA" id="ARBA00022989"/>
    </source>
</evidence>
<feature type="compositionally biased region" description="Basic and acidic residues" evidence="16">
    <location>
        <begin position="13"/>
        <end position="35"/>
    </location>
</feature>
<dbReference type="AlphaFoldDB" id="A0A3E2GTD3"/>
<dbReference type="GO" id="GO:0006071">
    <property type="term" value="P:glycerol metabolic process"/>
    <property type="evidence" value="ECO:0007669"/>
    <property type="project" value="UniProtKB-KW"/>
</dbReference>
<sequence>MEEDASNIPANTEHVKVADDEEARSKTELMNHGDGDNDTGAKATDDAINIGEKAARDNDEAKEENVTPAVPEKRVEEGDAAADLPVGDSDNGANTTDYETAADDTSESTSTAWDEQRSHGSSEGTMHTALENQVSSSEGDDPEGSDGTVMDRGENYGLYDDGAVLTAFEEREDDDGGGDDTIVIEDNEENKKEKDNTAGDKEVDDAVLVPSEERPGETIGNDSEIHVSPSGVLELIENDAPLESGSDTEVEDLDVVDEEEDAFSGKETHDTASTATEQLQDDHAANSSSDAPIDYSKDMNGDATIHSDLNGSTSAGALEKPEEKHSLKSEDTIVAETSDRVNGIDDAGDDSTSKQAQAPVPIEGENGSEGLMRDQQKSQHEDSVNEKKNKKKRKSVVFEDVKGERNGSKLTSIKTNGDFKGQLQNPICASECATASTITDSYGALPHPMHGTVHIDVLLPARYTALLAHPRAIHGLLYDLKSVHVGDAQVPLQLSSKPSCMVTICIVLPSKTTPDYRASANEEVHLWIPPPRDHLSRRMEGMGRAITIVIGGARESLDAQPYTMKLVLKCRKGFVKMGIRCGADLVPVLAFGENDLYDQYQVDEHPYIHKFQMLVKKFLGFTVPLFHARGVFNYDVGLMPYRRSINIVVGRPVKVVQSSKPSPEEVDRVHSEYIGELQRLWDLWKDDFAPHRKGELQIIE</sequence>
<name>A0A3E2GTD3_SCYLI</name>
<dbReference type="EMBL" id="NCSJ02000448">
    <property type="protein sequence ID" value="RFU24435.1"/>
    <property type="molecule type" value="Genomic_DNA"/>
</dbReference>
<evidence type="ECO:0000256" key="7">
    <source>
        <dbReference type="ARBA" id="ARBA00022679"/>
    </source>
</evidence>
<keyword evidence="10" id="KW-0256">Endoplasmic reticulum</keyword>
<evidence type="ECO:0000256" key="4">
    <source>
        <dbReference type="ARBA" id="ARBA00005420"/>
    </source>
</evidence>
<keyword evidence="18" id="KW-1185">Reference proteome</keyword>
<evidence type="ECO:0000256" key="15">
    <source>
        <dbReference type="ARBA" id="ARBA00048109"/>
    </source>
</evidence>
<comment type="pathway">
    <text evidence="2">Glycerolipid metabolism; triacylglycerol biosynthesis.</text>
</comment>
<dbReference type="PANTHER" id="PTHR12317:SF0">
    <property type="entry name" value="ACYLTRANSFERASE"/>
    <property type="match status" value="1"/>
</dbReference>
<feature type="compositionally biased region" description="Basic and acidic residues" evidence="16">
    <location>
        <begin position="371"/>
        <end position="387"/>
    </location>
</feature>
<dbReference type="GO" id="GO:0019432">
    <property type="term" value="P:triglyceride biosynthetic process"/>
    <property type="evidence" value="ECO:0007669"/>
    <property type="project" value="TreeGrafter"/>
</dbReference>
<comment type="subcellular location">
    <subcellularLocation>
        <location evidence="1">Endoplasmic reticulum membrane</location>
        <topology evidence="1">Multi-pass membrane protein</topology>
    </subcellularLocation>
</comment>
<evidence type="ECO:0000256" key="12">
    <source>
        <dbReference type="ARBA" id="ARBA00023098"/>
    </source>
</evidence>
<keyword evidence="9" id="KW-0319">Glycerol metabolism</keyword>
<dbReference type="PANTHER" id="PTHR12317">
    <property type="entry name" value="DIACYLGLYCEROL O-ACYLTRANSFERASE"/>
    <property type="match status" value="1"/>
</dbReference>
<evidence type="ECO:0000256" key="1">
    <source>
        <dbReference type="ARBA" id="ARBA00004477"/>
    </source>
</evidence>
<evidence type="ECO:0000256" key="8">
    <source>
        <dbReference type="ARBA" id="ARBA00022692"/>
    </source>
</evidence>
<feature type="compositionally biased region" description="Acidic residues" evidence="16">
    <location>
        <begin position="170"/>
        <end position="188"/>
    </location>
</feature>
<comment type="pathway">
    <text evidence="3">Lipid metabolism.</text>
</comment>
<evidence type="ECO:0000256" key="2">
    <source>
        <dbReference type="ARBA" id="ARBA00004771"/>
    </source>
</evidence>
<evidence type="ECO:0000256" key="9">
    <source>
        <dbReference type="ARBA" id="ARBA00022798"/>
    </source>
</evidence>
<feature type="compositionally biased region" description="Basic and acidic residues" evidence="16">
    <location>
        <begin position="319"/>
        <end position="343"/>
    </location>
</feature>
<feature type="compositionally biased region" description="Acidic residues" evidence="16">
    <location>
        <begin position="246"/>
        <end position="262"/>
    </location>
</feature>
<comment type="caution">
    <text evidence="17">The sequence shown here is derived from an EMBL/GenBank/DDBJ whole genome shotgun (WGS) entry which is preliminary data.</text>
</comment>
<comment type="similarity">
    <text evidence="4">Belongs to the diacylglycerol acyltransferase family.</text>
</comment>
<evidence type="ECO:0000256" key="14">
    <source>
        <dbReference type="ARBA" id="ARBA00023315"/>
    </source>
</evidence>
<evidence type="ECO:0000313" key="18">
    <source>
        <dbReference type="Proteomes" id="UP000258309"/>
    </source>
</evidence>
<feature type="compositionally biased region" description="Polar residues" evidence="16">
    <location>
        <begin position="121"/>
        <end position="134"/>
    </location>
</feature>
<evidence type="ECO:0000256" key="6">
    <source>
        <dbReference type="ARBA" id="ARBA00022516"/>
    </source>
</evidence>
<feature type="compositionally biased region" description="Basic and acidic residues" evidence="16">
    <location>
        <begin position="189"/>
        <end position="201"/>
    </location>
</feature>
<evidence type="ECO:0000256" key="3">
    <source>
        <dbReference type="ARBA" id="ARBA00005189"/>
    </source>
</evidence>
<proteinExistence type="inferred from homology"/>
<dbReference type="InterPro" id="IPR007130">
    <property type="entry name" value="DAGAT"/>
</dbReference>
<organism evidence="17 18">
    <name type="scientific">Scytalidium lignicola</name>
    <name type="common">Hyphomycete</name>
    <dbReference type="NCBI Taxonomy" id="5539"/>
    <lineage>
        <taxon>Eukaryota</taxon>
        <taxon>Fungi</taxon>
        <taxon>Dikarya</taxon>
        <taxon>Ascomycota</taxon>
        <taxon>Pezizomycotina</taxon>
        <taxon>Leotiomycetes</taxon>
        <taxon>Leotiomycetes incertae sedis</taxon>
        <taxon>Scytalidium</taxon>
    </lineage>
</organism>
<dbReference type="GO" id="GO:0005789">
    <property type="term" value="C:endoplasmic reticulum membrane"/>
    <property type="evidence" value="ECO:0007669"/>
    <property type="project" value="UniProtKB-SubCell"/>
</dbReference>